<dbReference type="Proteomes" id="UP000004959">
    <property type="component" value="Chromosome"/>
</dbReference>
<dbReference type="PANTHER" id="PTHR12526:SF630">
    <property type="entry name" value="GLYCOSYLTRANSFERASE"/>
    <property type="match status" value="1"/>
</dbReference>
<proteinExistence type="predicted"/>
<evidence type="ECO:0000259" key="1">
    <source>
        <dbReference type="Pfam" id="PF00534"/>
    </source>
</evidence>
<dbReference type="AlphaFoldDB" id="G9WIB2"/>
<gene>
    <name evidence="2" type="ORF">OKIT_1135</name>
</gene>
<keyword evidence="3" id="KW-1185">Reference proteome</keyword>
<name>G9WIB2_9LACO</name>
<organism evidence="2 3">
    <name type="scientific">Oenococcus kitaharae DSM 17330</name>
    <dbReference type="NCBI Taxonomy" id="1045004"/>
    <lineage>
        <taxon>Bacteria</taxon>
        <taxon>Bacillati</taxon>
        <taxon>Bacillota</taxon>
        <taxon>Bacilli</taxon>
        <taxon>Lactobacillales</taxon>
        <taxon>Lactobacillaceae</taxon>
        <taxon>Oenococcus</taxon>
    </lineage>
</organism>
<dbReference type="RefSeq" id="WP_007746036.1">
    <property type="nucleotide sequence ID" value="NZ_CM001398.1"/>
</dbReference>
<evidence type="ECO:0000313" key="2">
    <source>
        <dbReference type="EMBL" id="EHN59234.1"/>
    </source>
</evidence>
<dbReference type="EMBL" id="AFVZ01000001">
    <property type="protein sequence ID" value="EHN59234.1"/>
    <property type="molecule type" value="Genomic_DNA"/>
</dbReference>
<dbReference type="Gene3D" id="3.40.50.2000">
    <property type="entry name" value="Glycogen Phosphorylase B"/>
    <property type="match status" value="3"/>
</dbReference>
<dbReference type="GO" id="GO:0016757">
    <property type="term" value="F:glycosyltransferase activity"/>
    <property type="evidence" value="ECO:0007669"/>
    <property type="project" value="InterPro"/>
</dbReference>
<dbReference type="SUPFAM" id="SSF53756">
    <property type="entry name" value="UDP-Glycosyltransferase/glycogen phosphorylase"/>
    <property type="match status" value="1"/>
</dbReference>
<accession>G9WIB2</accession>
<evidence type="ECO:0000313" key="3">
    <source>
        <dbReference type="Proteomes" id="UP000004959"/>
    </source>
</evidence>
<keyword evidence="2" id="KW-0808">Transferase</keyword>
<dbReference type="InterPro" id="IPR001296">
    <property type="entry name" value="Glyco_trans_1"/>
</dbReference>
<comment type="caution">
    <text evidence="2">The sequence shown here is derived from an EMBL/GenBank/DDBJ whole genome shotgun (WGS) entry which is preliminary data.</text>
</comment>
<feature type="domain" description="Glycosyl transferase family 1" evidence="1">
    <location>
        <begin position="330"/>
        <end position="486"/>
    </location>
</feature>
<dbReference type="HOGENOM" id="CLU_009583_21_0_9"/>
<dbReference type="eggNOG" id="COG0438">
    <property type="taxonomic scope" value="Bacteria"/>
</dbReference>
<dbReference type="STRING" id="336988.NT96_07660"/>
<dbReference type="Pfam" id="PF00534">
    <property type="entry name" value="Glycos_transf_1"/>
    <property type="match status" value="1"/>
</dbReference>
<reference evidence="2 3" key="1">
    <citation type="journal article" date="2012" name="PLoS ONE">
        <title>Functional divergence in the genus oenococcus as predicted by genome sequencing of the newly-described species, Oenococcus kitaharae.</title>
        <authorList>
            <person name="Borneman A.R."/>
            <person name="McCarthy J.M."/>
            <person name="Chambers P.J."/>
            <person name="Bartowsky E.J."/>
        </authorList>
    </citation>
    <scope>NUCLEOTIDE SEQUENCE [LARGE SCALE GENOMIC DNA]</scope>
    <source>
        <strain evidence="3">DSM17330</strain>
    </source>
</reference>
<dbReference type="PATRIC" id="fig|1045004.4.peg.1132"/>
<dbReference type="OrthoDB" id="570545at2"/>
<dbReference type="PANTHER" id="PTHR12526">
    <property type="entry name" value="GLYCOSYLTRANSFERASE"/>
    <property type="match status" value="1"/>
</dbReference>
<sequence>MFYFVSENIFSFNSGTEFSQAKRVQLFNAKGQQAFYVARDYNPSFHQSAKQLGVPDNQLLNMYDYFQKALLVKHRQIPVRFARTIPKRDYHIDGIDANYSLIKFHGRIIARATIAPLTVGLMGNMIYYDRFGNTVATDYWDWRGFKSSTQYFHPDGQPGPQIFFDPAGRKVMEVIRMNISGQLFPTMYRLFNYHGRDWRFDSENDLFIFFMNEILSQQSESSVIINDRPSMIDAVAHIHGAMAKFQYLHDGHTVDSDNPLRGRLSDVLTPLFTADAPAFTGVITATEAQRKILARRFPKMAFYCAPDTFVPQQLLQTRPQSLTGRRLHHLIYFGRLSEEKHPEQVIYALSAIRKKIPDASLEFRGYASSSDFLASLKKIVADKDLSDAVVFADYAVGPVLWQSLDQAQMVIQTSTGEGFSMSLIEAMAHGLPAAAYHANFGPDVIIQNGENGFLVKNGSYADLAAAVVKVFQDNALWQHLSAGAYQTAHRYDADSVWRAWQQSGVLPDER</sequence>
<protein>
    <submittedName>
        <fullName evidence="2">Poly(Glycerol-phosphate) alpha-glucosyltransferase</fullName>
    </submittedName>
</protein>